<dbReference type="InterPro" id="IPR000504">
    <property type="entry name" value="RRM_dom"/>
</dbReference>
<accession>A0AAD5WUM5</accession>
<feature type="domain" description="RRM" evidence="6">
    <location>
        <begin position="142"/>
        <end position="220"/>
    </location>
</feature>
<dbReference type="CDD" id="cd12307">
    <property type="entry name" value="RRM_NIFK_like"/>
    <property type="match status" value="1"/>
</dbReference>
<dbReference type="SMART" id="SM00360">
    <property type="entry name" value="RRM"/>
    <property type="match status" value="1"/>
</dbReference>
<dbReference type="InterPro" id="IPR012677">
    <property type="entry name" value="Nucleotide-bd_a/b_plait_sf"/>
</dbReference>
<evidence type="ECO:0000256" key="4">
    <source>
        <dbReference type="PROSITE-ProRule" id="PRU00176"/>
    </source>
</evidence>
<protein>
    <submittedName>
        <fullName evidence="7">RNA-binding protein</fullName>
    </submittedName>
</protein>
<dbReference type="PROSITE" id="PS50102">
    <property type="entry name" value="RRM"/>
    <property type="match status" value="1"/>
</dbReference>
<keyword evidence="2 4" id="KW-0694">RNA-binding</keyword>
<proteinExistence type="predicted"/>
<comment type="caution">
    <text evidence="7">The sequence shown here is derived from an EMBL/GenBank/DDBJ whole genome shotgun (WGS) entry which is preliminary data.</text>
</comment>
<dbReference type="PANTHER" id="PTHR46754">
    <property type="entry name" value="MKI67 FHA DOMAIN-INTERACTING NUCLEOLAR PHOSPHOPROTEIN"/>
    <property type="match status" value="1"/>
</dbReference>
<feature type="compositionally biased region" description="Acidic residues" evidence="5">
    <location>
        <begin position="73"/>
        <end position="88"/>
    </location>
</feature>
<keyword evidence="3" id="KW-0539">Nucleus</keyword>
<dbReference type="EMBL" id="JAKWBI020000035">
    <property type="protein sequence ID" value="KAJ2905238.1"/>
    <property type="molecule type" value="Genomic_DNA"/>
</dbReference>
<evidence type="ECO:0000313" key="7">
    <source>
        <dbReference type="EMBL" id="KAJ2905238.1"/>
    </source>
</evidence>
<dbReference type="InterPro" id="IPR035979">
    <property type="entry name" value="RBD_domain_sf"/>
</dbReference>
<feature type="compositionally biased region" description="Low complexity" evidence="5">
    <location>
        <begin position="51"/>
        <end position="61"/>
    </location>
</feature>
<evidence type="ECO:0000256" key="2">
    <source>
        <dbReference type="ARBA" id="ARBA00022884"/>
    </source>
</evidence>
<dbReference type="Proteomes" id="UP001201980">
    <property type="component" value="Unassembled WGS sequence"/>
</dbReference>
<gene>
    <name evidence="7" type="ORF">MKZ38_005940</name>
</gene>
<dbReference type="Gene3D" id="3.30.70.330">
    <property type="match status" value="1"/>
</dbReference>
<name>A0AAD5WUM5_9PEZI</name>
<sequence length="355" mass="39746">MAPELRTRRPKTPSKSAIADEKPKMKSGPVSTKRKAKKDSSPVTKKKPKTSKSTSAPKTKTLAGISEANESLSDVEDPSPFDDEEDERGADASSAMMKLIDSDCEDGDDGDTSDEGEKQVSKVPKVPKHQKPAKRQEKEEPGVVYVGRIPHGFYEHQMRAFFSQFGDINKLRLSRNKKTGASKHYAFIEFAEESTAEIVAYTMDNYQMYERILKVKAVSRDKVHPDLWKGCNRRYKIVPWKKLAAKKLKEPKTEDQWNKSVSRENKRRNKLAEKLKAIDYDFEMPVLAAPPKPAPLIAADGEGTDEEEVKAIEPAAEAGSTEQADVPEDKEKNDTEEMPAPVKRGKKAKQKKSKA</sequence>
<feature type="compositionally biased region" description="Basic residues" evidence="5">
    <location>
        <begin position="343"/>
        <end position="355"/>
    </location>
</feature>
<dbReference type="GO" id="GO:0005730">
    <property type="term" value="C:nucleolus"/>
    <property type="evidence" value="ECO:0007669"/>
    <property type="project" value="UniProtKB-SubCell"/>
</dbReference>
<organism evidence="7 8">
    <name type="scientific">Zalerion maritima</name>
    <dbReference type="NCBI Taxonomy" id="339359"/>
    <lineage>
        <taxon>Eukaryota</taxon>
        <taxon>Fungi</taxon>
        <taxon>Dikarya</taxon>
        <taxon>Ascomycota</taxon>
        <taxon>Pezizomycotina</taxon>
        <taxon>Sordariomycetes</taxon>
        <taxon>Lulworthiomycetidae</taxon>
        <taxon>Lulworthiales</taxon>
        <taxon>Lulworthiaceae</taxon>
        <taxon>Zalerion</taxon>
    </lineage>
</organism>
<evidence type="ECO:0000313" key="8">
    <source>
        <dbReference type="Proteomes" id="UP001201980"/>
    </source>
</evidence>
<feature type="region of interest" description="Disordered" evidence="5">
    <location>
        <begin position="293"/>
        <end position="355"/>
    </location>
</feature>
<feature type="region of interest" description="Disordered" evidence="5">
    <location>
        <begin position="1"/>
        <end position="139"/>
    </location>
</feature>
<feature type="compositionally biased region" description="Acidic residues" evidence="5">
    <location>
        <begin position="102"/>
        <end position="114"/>
    </location>
</feature>
<dbReference type="SUPFAM" id="SSF54928">
    <property type="entry name" value="RNA-binding domain, RBD"/>
    <property type="match status" value="1"/>
</dbReference>
<evidence type="ECO:0000259" key="6">
    <source>
        <dbReference type="PROSITE" id="PS50102"/>
    </source>
</evidence>
<evidence type="ECO:0000256" key="3">
    <source>
        <dbReference type="ARBA" id="ARBA00023242"/>
    </source>
</evidence>
<dbReference type="AlphaFoldDB" id="A0AAD5WUM5"/>
<reference evidence="7" key="1">
    <citation type="submission" date="2022-07" db="EMBL/GenBank/DDBJ databases">
        <title>Draft genome sequence of Zalerion maritima ATCC 34329, a (micro)plastics degrading marine fungus.</title>
        <authorList>
            <person name="Paco A."/>
            <person name="Goncalves M.F.M."/>
            <person name="Rocha-Santos T.A.P."/>
            <person name="Alves A."/>
        </authorList>
    </citation>
    <scope>NUCLEOTIDE SEQUENCE</scope>
    <source>
        <strain evidence="7">ATCC 34329</strain>
    </source>
</reference>
<evidence type="ECO:0000256" key="1">
    <source>
        <dbReference type="ARBA" id="ARBA00004604"/>
    </source>
</evidence>
<evidence type="ECO:0000256" key="5">
    <source>
        <dbReference type="SAM" id="MobiDB-lite"/>
    </source>
</evidence>
<dbReference type="GO" id="GO:0003723">
    <property type="term" value="F:RNA binding"/>
    <property type="evidence" value="ECO:0007669"/>
    <property type="project" value="UniProtKB-UniRule"/>
</dbReference>
<comment type="subcellular location">
    <subcellularLocation>
        <location evidence="1">Nucleus</location>
        <location evidence="1">Nucleolus</location>
    </subcellularLocation>
</comment>
<dbReference type="Pfam" id="PF00076">
    <property type="entry name" value="RRM_1"/>
    <property type="match status" value="1"/>
</dbReference>
<keyword evidence="8" id="KW-1185">Reference proteome</keyword>